<evidence type="ECO:0000259" key="5">
    <source>
        <dbReference type="Pfam" id="PF07940"/>
    </source>
</evidence>
<sequence>MSLLNKAKPIYEYIKLMGFDWFVFRVKYELLKKINYFDKVNNKILKKVSSYDVKNFYYKKIDLVNKDFIGSKSFIEKADNALSGKIFAFSNEYFDYNEDGSINWQMNPISKVKADSAIAWNRLPDFGEYGDIKLIWEASRFPQVYYFINAYSITKDEKYAKECIAQMLEWIEKNPYPLGVNYKCGQEISFRIFAWINALEYFREFFTKEDEQKIVQNIYTSLLRVDANIDYAAKSVKNNHSISEAAGLFIGGLLFPQFKESKYFVEKGLNYLLKETSYQVYSNGSYIQHSFTYQRLALDVLSFVMVVSKEMNYNLPIELEQRHQKMIEFLNSFVQQNGWLPNYGSNDGANLFPLTGDNYRDFRSSLNFASVVNRAYSLFEGHKKLVEFFSLEDKETRELDKKIKFNDGGYYILKNKNFFSFLRCHSYKDRPASNDMFHLDIWSDNKNIFCDAGSYSYNTDKKFKNNFIGVIGHNTVMINNSNQMAQVLNFGYSNWTKAKCIDFDENHFLGENYAYKKEFGVVHERDIKLEDDKIIVIDNIKNIKEDTNIKQIWNTKFDIDKIDEYSLKVDEFIISSNIRHKVETSYISDYYNFYDEGIRIVFEIDTPKDFEIKTIIEKKD</sequence>
<dbReference type="InterPro" id="IPR031680">
    <property type="entry name" value="Hepar_II_III_N"/>
</dbReference>
<dbReference type="InterPro" id="IPR008929">
    <property type="entry name" value="Chondroitin_lyas"/>
</dbReference>
<reference evidence="9" key="1">
    <citation type="submission" date="2017-09" db="EMBL/GenBank/DDBJ databases">
        <title>Arcobacter canalis sp. nov., a new species isolated from a water canal contaminated with urban sewage.</title>
        <authorList>
            <person name="Perez-Cataluna A."/>
            <person name="Salas-Masso N."/>
            <person name="Figueras M.J."/>
        </authorList>
    </citation>
    <scope>NUCLEOTIDE SEQUENCE [LARGE SCALE GENOMIC DNA]</scope>
    <source>
        <strain evidence="9">CECT 7727</strain>
    </source>
</reference>
<dbReference type="GO" id="GO:0016829">
    <property type="term" value="F:lyase activity"/>
    <property type="evidence" value="ECO:0007669"/>
    <property type="project" value="UniProtKB-KW"/>
</dbReference>
<keyword evidence="3" id="KW-0574">Periplasm</keyword>
<dbReference type="GO" id="GO:0042597">
    <property type="term" value="C:periplasmic space"/>
    <property type="evidence" value="ECO:0007669"/>
    <property type="project" value="UniProtKB-SubCell"/>
</dbReference>
<evidence type="ECO:0000313" key="9">
    <source>
        <dbReference type="Proteomes" id="UP000224740"/>
    </source>
</evidence>
<dbReference type="InterPro" id="IPR012480">
    <property type="entry name" value="Hepar_II_III_C"/>
</dbReference>
<feature type="domain" description="Heparinase II/III-like C-terminal" evidence="5">
    <location>
        <begin position="403"/>
        <end position="546"/>
    </location>
</feature>
<evidence type="ECO:0000256" key="1">
    <source>
        <dbReference type="ARBA" id="ARBA00004418"/>
    </source>
</evidence>
<keyword evidence="9" id="KW-1185">Reference proteome</keyword>
<dbReference type="Pfam" id="PF16889">
    <property type="entry name" value="Hepar_II_III_N"/>
    <property type="match status" value="1"/>
</dbReference>
<dbReference type="RefSeq" id="WP_099311670.1">
    <property type="nucleotide sequence ID" value="NZ_CP032101.1"/>
</dbReference>
<evidence type="ECO:0000256" key="4">
    <source>
        <dbReference type="ARBA" id="ARBA00023239"/>
    </source>
</evidence>
<evidence type="ECO:0000313" key="8">
    <source>
        <dbReference type="EMBL" id="PHO14691.1"/>
    </source>
</evidence>
<dbReference type="Proteomes" id="UP000224740">
    <property type="component" value="Unassembled WGS sequence"/>
</dbReference>
<keyword evidence="4" id="KW-0456">Lyase</keyword>
<proteinExistence type="predicted"/>
<evidence type="ECO:0000313" key="10">
    <source>
        <dbReference type="Proteomes" id="UP000264693"/>
    </source>
</evidence>
<dbReference type="EMBL" id="NXAO01000048">
    <property type="protein sequence ID" value="PHO14691.1"/>
    <property type="molecule type" value="Genomic_DNA"/>
</dbReference>
<evidence type="ECO:0000256" key="2">
    <source>
        <dbReference type="ARBA" id="ARBA00022729"/>
    </source>
</evidence>
<evidence type="ECO:0000259" key="6">
    <source>
        <dbReference type="Pfam" id="PF16889"/>
    </source>
</evidence>
<evidence type="ECO:0000313" key="7">
    <source>
        <dbReference type="EMBL" id="AXX86646.1"/>
    </source>
</evidence>
<comment type="subcellular location">
    <subcellularLocation>
        <location evidence="1">Periplasm</location>
    </subcellularLocation>
</comment>
<dbReference type="PANTHER" id="PTHR39210">
    <property type="entry name" value="HEPARIN-SULFATE LYASE"/>
    <property type="match status" value="1"/>
</dbReference>
<keyword evidence="2" id="KW-0732">Signal</keyword>
<reference evidence="7 10" key="3">
    <citation type="submission" date="2018-08" db="EMBL/GenBank/DDBJ databases">
        <title>Complete genome of the Arcobacter marinus type strain JCM 15502.</title>
        <authorList>
            <person name="Miller W.G."/>
            <person name="Yee E."/>
            <person name="Huynh S."/>
            <person name="Parker C.T."/>
        </authorList>
    </citation>
    <scope>NUCLEOTIDE SEQUENCE [LARGE SCALE GENOMIC DNA]</scope>
    <source>
        <strain evidence="7 10">JCM 15502</strain>
    </source>
</reference>
<dbReference type="EMBL" id="CP032101">
    <property type="protein sequence ID" value="AXX86646.1"/>
    <property type="molecule type" value="Genomic_DNA"/>
</dbReference>
<evidence type="ECO:0000256" key="3">
    <source>
        <dbReference type="ARBA" id="ARBA00022764"/>
    </source>
</evidence>
<dbReference type="Gene3D" id="1.50.10.100">
    <property type="entry name" value="Chondroitin AC/alginate lyase"/>
    <property type="match status" value="1"/>
</dbReference>
<dbReference type="Gene3D" id="2.70.98.70">
    <property type="match status" value="1"/>
</dbReference>
<name>A0A347TJ68_9BACT</name>
<dbReference type="KEGG" id="amar:AMRN_0894"/>
<organism evidence="7 10">
    <name type="scientific">Malaciobacter marinus</name>
    <dbReference type="NCBI Taxonomy" id="505249"/>
    <lineage>
        <taxon>Bacteria</taxon>
        <taxon>Pseudomonadati</taxon>
        <taxon>Campylobacterota</taxon>
        <taxon>Epsilonproteobacteria</taxon>
        <taxon>Campylobacterales</taxon>
        <taxon>Arcobacteraceae</taxon>
        <taxon>Malaciobacter</taxon>
    </lineage>
</organism>
<dbReference type="AlphaFoldDB" id="A0A347TJ68"/>
<dbReference type="PANTHER" id="PTHR39210:SF1">
    <property type="entry name" value="HEPARIN-SULFATE LYASE"/>
    <property type="match status" value="1"/>
</dbReference>
<reference evidence="8" key="2">
    <citation type="submission" date="2017-09" db="EMBL/GenBank/DDBJ databases">
        <authorList>
            <person name="Perez-Cataluna A."/>
            <person name="Figueras M.J."/>
            <person name="Salas-Masso N."/>
        </authorList>
    </citation>
    <scope>NUCLEOTIDE SEQUENCE</scope>
    <source>
        <strain evidence="8">CECT 7727</strain>
    </source>
</reference>
<dbReference type="Proteomes" id="UP000264693">
    <property type="component" value="Chromosome"/>
</dbReference>
<accession>A0A347TJ68</accession>
<protein>
    <submittedName>
        <fullName evidence="7">Heparinase II/III family protein</fullName>
    </submittedName>
</protein>
<dbReference type="SUPFAM" id="SSF48230">
    <property type="entry name" value="Chondroitin AC/alginate lyase"/>
    <property type="match status" value="1"/>
</dbReference>
<dbReference type="Pfam" id="PF07940">
    <property type="entry name" value="Hepar_II_III_C"/>
    <property type="match status" value="1"/>
</dbReference>
<feature type="domain" description="Heparin-sulfate lyase N-terminal" evidence="6">
    <location>
        <begin position="71"/>
        <end position="343"/>
    </location>
</feature>
<gene>
    <name evidence="7" type="ORF">AMRN_0894</name>
    <name evidence="8" type="ORF">CPH92_10465</name>
</gene>